<keyword evidence="4 11" id="KW-0812">Transmembrane</keyword>
<evidence type="ECO:0000256" key="2">
    <source>
        <dbReference type="ARBA" id="ARBA00022448"/>
    </source>
</evidence>
<keyword evidence="5 13" id="KW-1133">Transmembrane helix</keyword>
<keyword evidence="8 13" id="KW-0472">Membrane</keyword>
<accession>A0A8S4NRD3</accession>
<dbReference type="EMBL" id="CAIIXF020000005">
    <property type="protein sequence ID" value="CAH1783458.1"/>
    <property type="molecule type" value="Genomic_DNA"/>
</dbReference>
<reference evidence="14" key="1">
    <citation type="submission" date="2022-03" db="EMBL/GenBank/DDBJ databases">
        <authorList>
            <person name="Martin C."/>
        </authorList>
    </citation>
    <scope>NUCLEOTIDE SEQUENCE</scope>
</reference>
<comment type="similarity">
    <text evidence="11">Belongs to the amiloride-sensitive sodium channel (TC 1.A.6) family.</text>
</comment>
<organism evidence="14 15">
    <name type="scientific">Owenia fusiformis</name>
    <name type="common">Polychaete worm</name>
    <dbReference type="NCBI Taxonomy" id="6347"/>
    <lineage>
        <taxon>Eukaryota</taxon>
        <taxon>Metazoa</taxon>
        <taxon>Spiralia</taxon>
        <taxon>Lophotrochozoa</taxon>
        <taxon>Annelida</taxon>
        <taxon>Polychaeta</taxon>
        <taxon>Sedentaria</taxon>
        <taxon>Canalipalpata</taxon>
        <taxon>Sabellida</taxon>
        <taxon>Oweniida</taxon>
        <taxon>Oweniidae</taxon>
        <taxon>Owenia</taxon>
    </lineage>
</organism>
<evidence type="ECO:0000256" key="13">
    <source>
        <dbReference type="SAM" id="Phobius"/>
    </source>
</evidence>
<evidence type="ECO:0000256" key="8">
    <source>
        <dbReference type="ARBA" id="ARBA00023136"/>
    </source>
</evidence>
<keyword evidence="7 11" id="KW-0406">Ion transport</keyword>
<feature type="transmembrane region" description="Helical" evidence="13">
    <location>
        <begin position="511"/>
        <end position="533"/>
    </location>
</feature>
<proteinExistence type="inferred from homology"/>
<evidence type="ECO:0000313" key="15">
    <source>
        <dbReference type="Proteomes" id="UP000749559"/>
    </source>
</evidence>
<keyword evidence="10 11" id="KW-0407">Ion channel</keyword>
<gene>
    <name evidence="14" type="ORF">OFUS_LOCUS9802</name>
</gene>
<dbReference type="PRINTS" id="PR01078">
    <property type="entry name" value="AMINACHANNEL"/>
</dbReference>
<dbReference type="Gene3D" id="1.10.287.770">
    <property type="entry name" value="YojJ-like"/>
    <property type="match status" value="1"/>
</dbReference>
<dbReference type="InterPro" id="IPR001873">
    <property type="entry name" value="ENaC"/>
</dbReference>
<evidence type="ECO:0000256" key="10">
    <source>
        <dbReference type="ARBA" id="ARBA00023303"/>
    </source>
</evidence>
<feature type="transmembrane region" description="Helical" evidence="13">
    <location>
        <begin position="52"/>
        <end position="73"/>
    </location>
</feature>
<evidence type="ECO:0000256" key="7">
    <source>
        <dbReference type="ARBA" id="ARBA00023065"/>
    </source>
</evidence>
<evidence type="ECO:0000256" key="5">
    <source>
        <dbReference type="ARBA" id="ARBA00022989"/>
    </source>
</evidence>
<dbReference type="Proteomes" id="UP000749559">
    <property type="component" value="Unassembled WGS sequence"/>
</dbReference>
<evidence type="ECO:0000256" key="3">
    <source>
        <dbReference type="ARBA" id="ARBA00022461"/>
    </source>
</evidence>
<dbReference type="PANTHER" id="PTHR11690">
    <property type="entry name" value="AMILORIDE-SENSITIVE SODIUM CHANNEL-RELATED"/>
    <property type="match status" value="1"/>
</dbReference>
<evidence type="ECO:0000256" key="11">
    <source>
        <dbReference type="RuleBase" id="RU000679"/>
    </source>
</evidence>
<evidence type="ECO:0000256" key="9">
    <source>
        <dbReference type="ARBA" id="ARBA00023201"/>
    </source>
</evidence>
<keyword evidence="9 11" id="KW-0739">Sodium transport</keyword>
<dbReference type="Pfam" id="PF00858">
    <property type="entry name" value="ASC"/>
    <property type="match status" value="1"/>
</dbReference>
<dbReference type="Gene3D" id="2.60.470.10">
    <property type="entry name" value="Acid-sensing ion channels like domains"/>
    <property type="match status" value="1"/>
</dbReference>
<dbReference type="AlphaFoldDB" id="A0A8S4NRD3"/>
<keyword evidence="3 11" id="KW-0894">Sodium channel</keyword>
<keyword evidence="6" id="KW-0915">Sodium</keyword>
<evidence type="ECO:0000256" key="6">
    <source>
        <dbReference type="ARBA" id="ARBA00023053"/>
    </source>
</evidence>
<keyword evidence="2 11" id="KW-0813">Transport</keyword>
<comment type="subcellular location">
    <subcellularLocation>
        <location evidence="1">Membrane</location>
        <topology evidence="1">Multi-pass membrane protein</topology>
    </subcellularLocation>
</comment>
<evidence type="ECO:0000256" key="12">
    <source>
        <dbReference type="SAM" id="MobiDB-lite"/>
    </source>
</evidence>
<dbReference type="PANTHER" id="PTHR11690:SF248">
    <property type="entry name" value="PICKPOCKET 17, ISOFORM A"/>
    <property type="match status" value="1"/>
</dbReference>
<dbReference type="GO" id="GO:0015280">
    <property type="term" value="F:ligand-gated sodium channel activity"/>
    <property type="evidence" value="ECO:0007669"/>
    <property type="project" value="TreeGrafter"/>
</dbReference>
<name>A0A8S4NRD3_OWEFU</name>
<evidence type="ECO:0000256" key="4">
    <source>
        <dbReference type="ARBA" id="ARBA00022692"/>
    </source>
</evidence>
<comment type="caution">
    <text evidence="14">The sequence shown here is derived from an EMBL/GenBank/DDBJ whole genome shotgun (WGS) entry which is preliminary data.</text>
</comment>
<dbReference type="OrthoDB" id="8065060at2759"/>
<sequence>MDTKKENLNSNESVSEKKKESSVKTILSTFASSTTAHGCSQINQSQSSSGRLIWMAIFVACFIGATVCITSLLQKYFEFPTKDVIEVSVDPITFPSVSFCSLNPVPSSYQRKINRMKPGNRFLDVAATYRNLEAHVLNKSFPLYDRMFPNRHKIKSYKWMYDNAPNEDEALSIGHDLEDILLSCSIAGYSCNISQIQSFTSPFYFKCYTLNAKDLNDSSIEPLVHSTGAVNGLSAIFFLDTHDKAKGIYNPSCPIGGSSGLHVVIHPPGTQPDPINEGFDIVPGFATNIGLQKKSRELLGYPWGDCENRESLSELPYKYDKLSCERQCQQKFITDQCGCVTSFQPIPDDLKNMSMCGKMDLKNWNSASPNMSKIAEEMDTIECEFGKFWVLKKDYPEENKCECPSACHNDIYDYTISQSEWPSGGIKLDFYKHVMHMRNMRGSGYINSTMYDLLDSKLNTNDTDENHKNQGMVRQNFLRLNIFFTSLNTEIVKQVEEYPFTDMISGVGGGFGVYVGFSFVTICEFCVLFAHLVKAIMNHRNKAVEDIPSGNIIIVKEYKM</sequence>
<protein>
    <submittedName>
        <fullName evidence="14">Uncharacterized protein</fullName>
    </submittedName>
</protein>
<keyword evidence="15" id="KW-1185">Reference proteome</keyword>
<evidence type="ECO:0000256" key="1">
    <source>
        <dbReference type="ARBA" id="ARBA00004141"/>
    </source>
</evidence>
<evidence type="ECO:0000313" key="14">
    <source>
        <dbReference type="EMBL" id="CAH1783458.1"/>
    </source>
</evidence>
<feature type="region of interest" description="Disordered" evidence="12">
    <location>
        <begin position="1"/>
        <end position="20"/>
    </location>
</feature>
<dbReference type="GO" id="GO:0005886">
    <property type="term" value="C:plasma membrane"/>
    <property type="evidence" value="ECO:0007669"/>
    <property type="project" value="TreeGrafter"/>
</dbReference>